<name>A0A0G1BRX6_9BACT</name>
<dbReference type="Proteomes" id="UP000034563">
    <property type="component" value="Unassembled WGS sequence"/>
</dbReference>
<evidence type="ECO:0008006" key="4">
    <source>
        <dbReference type="Google" id="ProtNLM"/>
    </source>
</evidence>
<reference evidence="2 3" key="1">
    <citation type="journal article" date="2015" name="Nature">
        <title>rRNA introns, odd ribosomes, and small enigmatic genomes across a large radiation of phyla.</title>
        <authorList>
            <person name="Brown C.T."/>
            <person name="Hug L.A."/>
            <person name="Thomas B.C."/>
            <person name="Sharon I."/>
            <person name="Castelle C.J."/>
            <person name="Singh A."/>
            <person name="Wilkins M.J."/>
            <person name="Williams K.H."/>
            <person name="Banfield J.F."/>
        </authorList>
    </citation>
    <scope>NUCLEOTIDE SEQUENCE [LARGE SCALE GENOMIC DNA]</scope>
</reference>
<keyword evidence="1" id="KW-1133">Transmembrane helix</keyword>
<dbReference type="EMBL" id="LCEQ01000001">
    <property type="protein sequence ID" value="KKS76130.1"/>
    <property type="molecule type" value="Genomic_DNA"/>
</dbReference>
<dbReference type="InterPro" id="IPR021454">
    <property type="entry name" value="DUF3105"/>
</dbReference>
<protein>
    <recommendedName>
        <fullName evidence="4">DUF3105 domain-containing protein</fullName>
    </recommendedName>
</protein>
<evidence type="ECO:0000313" key="3">
    <source>
        <dbReference type="Proteomes" id="UP000034563"/>
    </source>
</evidence>
<proteinExistence type="predicted"/>
<organism evidence="2 3">
    <name type="scientific">Candidatus Azambacteria bacterium GW2011_GWA2_42_9</name>
    <dbReference type="NCBI Taxonomy" id="1618613"/>
    <lineage>
        <taxon>Bacteria</taxon>
        <taxon>Candidatus Azamiibacteriota</taxon>
    </lineage>
</organism>
<evidence type="ECO:0000256" key="1">
    <source>
        <dbReference type="SAM" id="Phobius"/>
    </source>
</evidence>
<keyword evidence="1" id="KW-0472">Membrane</keyword>
<feature type="transmembrane region" description="Helical" evidence="1">
    <location>
        <begin position="33"/>
        <end position="51"/>
    </location>
</feature>
<dbReference type="AlphaFoldDB" id="A0A0G1BRX6"/>
<accession>A0A0G1BRX6</accession>
<sequence>MNELSPKEIYEQKKKEKLVSEKKSEQFGKFKKILIWLIAVLVIGGGIYWFTKRSQEKAASIKIYAIEIPDQGRNHINVGATHPDYNSNPPTSGWHYEDWETKGVYKEQQPDEGLIHNLEHGYIWISYRFDTAPEIIKQLESFYGFGKKIIVEPRKENDNTIALVAWGWLDKFDPESGDSLNETELKRIQDFIDAYINQGPEPNAP</sequence>
<keyword evidence="1" id="KW-0812">Transmembrane</keyword>
<evidence type="ECO:0000313" key="2">
    <source>
        <dbReference type="EMBL" id="KKS76130.1"/>
    </source>
</evidence>
<dbReference type="Pfam" id="PF11303">
    <property type="entry name" value="DUF3105"/>
    <property type="match status" value="1"/>
</dbReference>
<comment type="caution">
    <text evidence="2">The sequence shown here is derived from an EMBL/GenBank/DDBJ whole genome shotgun (WGS) entry which is preliminary data.</text>
</comment>
<gene>
    <name evidence="2" type="ORF">UV48_C0001G0002</name>
</gene>